<proteinExistence type="predicted"/>
<gene>
    <name evidence="3" type="ORF">CC85DRAFT_55930</name>
</gene>
<accession>A0A0J0XYL2</accession>
<keyword evidence="2" id="KW-0732">Signal</keyword>
<feature type="region of interest" description="Disordered" evidence="1">
    <location>
        <begin position="222"/>
        <end position="316"/>
    </location>
</feature>
<organism evidence="3 4">
    <name type="scientific">Cutaneotrichosporon oleaginosum</name>
    <dbReference type="NCBI Taxonomy" id="879819"/>
    <lineage>
        <taxon>Eukaryota</taxon>
        <taxon>Fungi</taxon>
        <taxon>Dikarya</taxon>
        <taxon>Basidiomycota</taxon>
        <taxon>Agaricomycotina</taxon>
        <taxon>Tremellomycetes</taxon>
        <taxon>Trichosporonales</taxon>
        <taxon>Trichosporonaceae</taxon>
        <taxon>Cutaneotrichosporon</taxon>
    </lineage>
</organism>
<evidence type="ECO:0000313" key="3">
    <source>
        <dbReference type="EMBL" id="KLT46140.1"/>
    </source>
</evidence>
<evidence type="ECO:0000313" key="4">
    <source>
        <dbReference type="Proteomes" id="UP000053611"/>
    </source>
</evidence>
<dbReference type="GeneID" id="28987858"/>
<reference evidence="3 4" key="1">
    <citation type="submission" date="2015-03" db="EMBL/GenBank/DDBJ databases">
        <title>Genomics and transcriptomics of the oil-accumulating basidiomycete yeast T. oleaginosus allow insights into substrate utilization and the diverse evolutionary trajectories of mating systems in fungi.</title>
        <authorList>
            <consortium name="DOE Joint Genome Institute"/>
            <person name="Kourist R."/>
            <person name="Kracht O."/>
            <person name="Bracharz F."/>
            <person name="Lipzen A."/>
            <person name="Nolan M."/>
            <person name="Ohm R."/>
            <person name="Grigoriev I."/>
            <person name="Sun S."/>
            <person name="Heitman J."/>
            <person name="Bruck T."/>
            <person name="Nowrousian M."/>
        </authorList>
    </citation>
    <scope>NUCLEOTIDE SEQUENCE [LARGE SCALE GENOMIC DNA]</scope>
    <source>
        <strain evidence="3 4">IBC0246</strain>
    </source>
</reference>
<feature type="signal peptide" evidence="2">
    <location>
        <begin position="1"/>
        <end position="25"/>
    </location>
</feature>
<dbReference type="EMBL" id="KQ087178">
    <property type="protein sequence ID" value="KLT46140.1"/>
    <property type="molecule type" value="Genomic_DNA"/>
</dbReference>
<name>A0A0J0XYL2_9TREE</name>
<dbReference type="RefSeq" id="XP_018282631.1">
    <property type="nucleotide sequence ID" value="XM_018427255.1"/>
</dbReference>
<evidence type="ECO:0000256" key="2">
    <source>
        <dbReference type="SAM" id="SignalP"/>
    </source>
</evidence>
<evidence type="ECO:0000256" key="1">
    <source>
        <dbReference type="SAM" id="MobiDB-lite"/>
    </source>
</evidence>
<dbReference type="Proteomes" id="UP000053611">
    <property type="component" value="Unassembled WGS sequence"/>
</dbReference>
<feature type="chain" id="PRO_5005245745" evidence="2">
    <location>
        <begin position="26"/>
        <end position="316"/>
    </location>
</feature>
<protein>
    <submittedName>
        <fullName evidence="3">Uncharacterized protein</fullName>
    </submittedName>
</protein>
<keyword evidence="4" id="KW-1185">Reference proteome</keyword>
<sequence>MSWSISSWLLRASVASVDWTTVGQAFPTRRSWTRRAPGSPASRAPCSCAPALLHSPPQSLLASAALRPRKLISRTLLHQCLCATQPRFREYSNKHTCAYLCHARPSVVSSCFSRAAASLRQRAVAVASRRTVAVLSCLFGDWRAMQRGACTAWMAYGAGQQGCRRVRNPNGRTALGRCRVSRGRYTCIHKARQFSDLPISRSALLRVAVHRAVHVDECVTRRRVPPTPTPNTHPAHPHPHPHHNTSSPQHIITTCLTSPTPQPRSYPRRCRSCCLSPVPGASTRRHRESECVQLQSPNPPAEPSEIPAPGVREYTL</sequence>
<feature type="compositionally biased region" description="Polar residues" evidence="1">
    <location>
        <begin position="249"/>
        <end position="259"/>
    </location>
</feature>
<dbReference type="AlphaFoldDB" id="A0A0J0XYL2"/>